<dbReference type="Pfam" id="PF21047">
    <property type="entry name" value="HEAT_Maestro"/>
    <property type="match status" value="1"/>
</dbReference>
<dbReference type="Pfam" id="PF23210">
    <property type="entry name" value="HEAT_Maestro_2"/>
    <property type="match status" value="1"/>
</dbReference>
<feature type="repeat" description="HEAT" evidence="2">
    <location>
        <begin position="519"/>
        <end position="557"/>
    </location>
</feature>
<dbReference type="GO" id="GO:0005737">
    <property type="term" value="C:cytoplasm"/>
    <property type="evidence" value="ECO:0007669"/>
    <property type="project" value="TreeGrafter"/>
</dbReference>
<sequence>MAERPPSPSRVAQEEDGAPQESSSPAEPHDVTAEQPLQLDASWLPMYRVKQKALDFLQDFARSPYQGEDDKRMFLENIIYVCRSALDTGLLEGLEIFFQNINLVEKIKMLLEEEPKKQLRSPVRELAMRAITVLSSVGTVLEGKRRSLLEACISSVFWLPSNKGMRQRNRYYSTTLDAMDVMLETMVFNSPPPRVVEELQHILEMLLDLIDSENTDVQMRAVERIGNLSYALSTQKHWPDDFRTKQIPILGQLLGRLLCFQFSEGKTKHSASRAFYYLCQFIFDKNRRISYPEEYYRKHLRLPVTFLQWCNNIRAQIKALECYLTPSERTYIMLAAIEAMQDSSTSGHHAARHFLQLAMRSPDFWLSDVPSIVRGIHECLEHTSLASDVESLDILLAVLAHKSPRELVRSMLTPTAPYDSTALAVWDQMYSQLNITSKFWMELQGRVHSPEEQDSELFSPTVLYAIRVYKVTLNPTNTEIADLLRDSQKCPKPEFLSLALTGLSNALESSEMARRLRFLLPDIVELLQHTNKVIRLKALRVLHIMVQHVGRNGASRMAVRLLQQLLPLFDDECTEVREYSIFLFKQLVEAAVCWDVWRMKRKARKGVMPLLLHMTEMSESVAQVSREALLSVAEILGWEELKQPIETKHPLDIAERLLERNINRVEEYLEQSWPYLQCPQTTVRETARRFTLMARWYLRDLNDDDNLSIVTAKSSDVTRESQSLAARVNRMLRALRLQRRLRATCRVLCCGCSCWC</sequence>
<keyword evidence="7" id="KW-1185">Reference proteome</keyword>
<dbReference type="InterPro" id="IPR016024">
    <property type="entry name" value="ARM-type_fold"/>
</dbReference>
<evidence type="ECO:0000313" key="7">
    <source>
        <dbReference type="Proteomes" id="UP000504624"/>
    </source>
</evidence>
<evidence type="ECO:0000259" key="5">
    <source>
        <dbReference type="Pfam" id="PF23210"/>
    </source>
</evidence>
<dbReference type="SUPFAM" id="SSF48371">
    <property type="entry name" value="ARM repeat"/>
    <property type="match status" value="1"/>
</dbReference>
<dbReference type="InterPro" id="IPR055406">
    <property type="entry name" value="HEAT_Maestro"/>
</dbReference>
<dbReference type="AlphaFoldDB" id="A0A6J0HNG3"/>
<organism evidence="7 8">
    <name type="scientific">Lepidothrix coronata</name>
    <name type="common">blue-crowned manakin</name>
    <dbReference type="NCBI Taxonomy" id="321398"/>
    <lineage>
        <taxon>Eukaryota</taxon>
        <taxon>Metazoa</taxon>
        <taxon>Chordata</taxon>
        <taxon>Craniata</taxon>
        <taxon>Vertebrata</taxon>
        <taxon>Euteleostomi</taxon>
        <taxon>Archelosauria</taxon>
        <taxon>Archosauria</taxon>
        <taxon>Dinosauria</taxon>
        <taxon>Saurischia</taxon>
        <taxon>Theropoda</taxon>
        <taxon>Coelurosauria</taxon>
        <taxon>Aves</taxon>
        <taxon>Neognathae</taxon>
        <taxon>Neoaves</taxon>
        <taxon>Telluraves</taxon>
        <taxon>Australaves</taxon>
        <taxon>Passeriformes</taxon>
        <taxon>Pipridae</taxon>
        <taxon>Lepidothrix</taxon>
    </lineage>
</organism>
<dbReference type="InterPro" id="IPR055408">
    <property type="entry name" value="HEAT_MROH2B-like"/>
</dbReference>
<dbReference type="PANTHER" id="PTHR23120:SF42">
    <property type="entry name" value="MAESTRO HEAT-LIKE REPEAT FAMILY MEMBER 3"/>
    <property type="match status" value="1"/>
</dbReference>
<feature type="domain" description="MROH2B-like HEAT-repeats" evidence="5">
    <location>
        <begin position="70"/>
        <end position="187"/>
    </location>
</feature>
<proteinExistence type="predicted"/>
<dbReference type="PROSITE" id="PS50077">
    <property type="entry name" value="HEAT_REPEAT"/>
    <property type="match status" value="1"/>
</dbReference>
<evidence type="ECO:0000259" key="4">
    <source>
        <dbReference type="Pfam" id="PF21047"/>
    </source>
</evidence>
<feature type="region of interest" description="Disordered" evidence="3">
    <location>
        <begin position="1"/>
        <end position="33"/>
    </location>
</feature>
<keyword evidence="1" id="KW-0677">Repeat</keyword>
<dbReference type="OrthoDB" id="9196188at2759"/>
<dbReference type="Proteomes" id="UP000504624">
    <property type="component" value="Unplaced"/>
</dbReference>
<dbReference type="RefSeq" id="XP_017676012.1">
    <property type="nucleotide sequence ID" value="XM_017820523.1"/>
</dbReference>
<evidence type="ECO:0000313" key="8">
    <source>
        <dbReference type="RefSeq" id="XP_017676012.1"/>
    </source>
</evidence>
<reference evidence="8" key="1">
    <citation type="submission" date="2025-08" db="UniProtKB">
        <authorList>
            <consortium name="RefSeq"/>
        </authorList>
    </citation>
    <scope>IDENTIFICATION</scope>
</reference>
<gene>
    <name evidence="8" type="primary">MROH8</name>
</gene>
<feature type="domain" description="Maestro/Maestro-like HEAT-repeats" evidence="6">
    <location>
        <begin position="483"/>
        <end position="691"/>
    </location>
</feature>
<accession>A0A6J0HNG3</accession>
<dbReference type="PANTHER" id="PTHR23120">
    <property type="entry name" value="MAESTRO-RELATED HEAT DOMAIN-CONTAINING"/>
    <property type="match status" value="1"/>
</dbReference>
<dbReference type="Gene3D" id="1.25.10.10">
    <property type="entry name" value="Leucine-rich Repeat Variant"/>
    <property type="match status" value="1"/>
</dbReference>
<evidence type="ECO:0000256" key="3">
    <source>
        <dbReference type="SAM" id="MobiDB-lite"/>
    </source>
</evidence>
<name>A0A6J0HNG3_9PASS</name>
<protein>
    <submittedName>
        <fullName evidence="8">Protein MROH8</fullName>
    </submittedName>
</protein>
<dbReference type="InterPro" id="IPR048465">
    <property type="entry name" value="Maestro-like_HEAT"/>
</dbReference>
<dbReference type="Pfam" id="PF23227">
    <property type="entry name" value="HEAT_MROH2B_C"/>
    <property type="match status" value="1"/>
</dbReference>
<dbReference type="InterPro" id="IPR021133">
    <property type="entry name" value="HEAT_type_2"/>
</dbReference>
<dbReference type="InterPro" id="IPR011989">
    <property type="entry name" value="ARM-like"/>
</dbReference>
<evidence type="ECO:0000256" key="2">
    <source>
        <dbReference type="PROSITE-ProRule" id="PRU00103"/>
    </source>
</evidence>
<evidence type="ECO:0000256" key="1">
    <source>
        <dbReference type="ARBA" id="ARBA00022737"/>
    </source>
</evidence>
<evidence type="ECO:0000259" key="6">
    <source>
        <dbReference type="Pfam" id="PF23227"/>
    </source>
</evidence>
<feature type="domain" description="Maestro-like HEAT-repeats" evidence="4">
    <location>
        <begin position="248"/>
        <end position="436"/>
    </location>
</feature>
<dbReference type="InterPro" id="IPR045206">
    <property type="entry name" value="Maestro_heat-like_prot"/>
</dbReference>
<dbReference type="CTD" id="140699"/>
<dbReference type="GeneID" id="108500041"/>